<name>A0A0R3R2X1_9BILA</name>
<dbReference type="AlphaFoldDB" id="A0A0R3R2X1"/>
<sequence length="189" mass="21232">MKSEVDHSSSRWVFQGGRYIELFPSSSSATSSLLGRDDQQGNVHFDYDVGAFSSKRRRLQVQYGNAYYSNFVYDGNPMISRIPTDRSYGYQAVELYEPKDNLVISNANELEGLDVDDETIDVSSNGQDAPPSEILSNQPIFLARDDSKRTAEARNGKMQKIQQNPLQVDVLSMRSTKRISAPPQRLSPT</sequence>
<organism evidence="4">
    <name type="scientific">Brugia timori</name>
    <dbReference type="NCBI Taxonomy" id="42155"/>
    <lineage>
        <taxon>Eukaryota</taxon>
        <taxon>Metazoa</taxon>
        <taxon>Ecdysozoa</taxon>
        <taxon>Nematoda</taxon>
        <taxon>Chromadorea</taxon>
        <taxon>Rhabditida</taxon>
        <taxon>Spirurina</taxon>
        <taxon>Spiruromorpha</taxon>
        <taxon>Filarioidea</taxon>
        <taxon>Onchocercidae</taxon>
        <taxon>Brugia</taxon>
    </lineage>
</organism>
<gene>
    <name evidence="2" type="ORF">BTMF_LOCUS12357</name>
</gene>
<protein>
    <submittedName>
        <fullName evidence="2 4">Uncharacterized protein</fullName>
    </submittedName>
</protein>
<evidence type="ECO:0000313" key="4">
    <source>
        <dbReference type="WBParaSite" id="BTMF_0001436101-mRNA-1"/>
    </source>
</evidence>
<dbReference type="WBParaSite" id="BTMF_0001436101-mRNA-1">
    <property type="protein sequence ID" value="BTMF_0001436101-mRNA-1"/>
    <property type="gene ID" value="BTMF_0001436101"/>
</dbReference>
<reference evidence="4" key="1">
    <citation type="submission" date="2017-02" db="UniProtKB">
        <authorList>
            <consortium name="WormBaseParasite"/>
        </authorList>
    </citation>
    <scope>IDENTIFICATION</scope>
</reference>
<reference evidence="2 3" key="2">
    <citation type="submission" date="2018-11" db="EMBL/GenBank/DDBJ databases">
        <authorList>
            <consortium name="Pathogen Informatics"/>
        </authorList>
    </citation>
    <scope>NUCLEOTIDE SEQUENCE [LARGE SCALE GENOMIC DNA]</scope>
</reference>
<dbReference type="STRING" id="42155.A0A0R3R2X1"/>
<dbReference type="EMBL" id="UZAG01019097">
    <property type="protein sequence ID" value="VDO42382.1"/>
    <property type="molecule type" value="Genomic_DNA"/>
</dbReference>
<proteinExistence type="predicted"/>
<evidence type="ECO:0000313" key="3">
    <source>
        <dbReference type="Proteomes" id="UP000280834"/>
    </source>
</evidence>
<evidence type="ECO:0000313" key="2">
    <source>
        <dbReference type="EMBL" id="VDO42382.1"/>
    </source>
</evidence>
<dbReference type="Proteomes" id="UP000280834">
    <property type="component" value="Unassembled WGS sequence"/>
</dbReference>
<feature type="region of interest" description="Disordered" evidence="1">
    <location>
        <begin position="147"/>
        <end position="167"/>
    </location>
</feature>
<keyword evidence="3" id="KW-1185">Reference proteome</keyword>
<evidence type="ECO:0000256" key="1">
    <source>
        <dbReference type="SAM" id="MobiDB-lite"/>
    </source>
</evidence>
<accession>A0A0R3R2X1</accession>